<proteinExistence type="predicted"/>
<accession>A0A2T8IHP8</accession>
<dbReference type="AlphaFoldDB" id="A0A2T8IHP8"/>
<dbReference type="Proteomes" id="UP000243499">
    <property type="component" value="Chromosome 6"/>
</dbReference>
<name>A0A2T8IHP8_9POAL</name>
<organism evidence="2">
    <name type="scientific">Panicum hallii</name>
    <dbReference type="NCBI Taxonomy" id="206008"/>
    <lineage>
        <taxon>Eukaryota</taxon>
        <taxon>Viridiplantae</taxon>
        <taxon>Streptophyta</taxon>
        <taxon>Embryophyta</taxon>
        <taxon>Tracheophyta</taxon>
        <taxon>Spermatophyta</taxon>
        <taxon>Magnoliopsida</taxon>
        <taxon>Liliopsida</taxon>
        <taxon>Poales</taxon>
        <taxon>Poaceae</taxon>
        <taxon>PACMAD clade</taxon>
        <taxon>Panicoideae</taxon>
        <taxon>Panicodae</taxon>
        <taxon>Paniceae</taxon>
        <taxon>Panicinae</taxon>
        <taxon>Panicum</taxon>
        <taxon>Panicum sect. Panicum</taxon>
    </lineage>
</organism>
<evidence type="ECO:0000313" key="2">
    <source>
        <dbReference type="EMBL" id="PVH37182.1"/>
    </source>
</evidence>
<evidence type="ECO:0000256" key="1">
    <source>
        <dbReference type="SAM" id="MobiDB-lite"/>
    </source>
</evidence>
<sequence>MTARSIASRRHIRTDTRLSNGRGDGISGRDGRRARSRVSARPRPVCLYQRRSWTPRQPSRSVAAGPDATPGRRRGRAGAPGACGVRGGIQPLLRRRRFARGGAGRGWGSWGEVP</sequence>
<protein>
    <submittedName>
        <fullName evidence="2">Uncharacterized protein</fullName>
    </submittedName>
</protein>
<gene>
    <name evidence="2" type="ORF">PAHAL_6G263900</name>
</gene>
<reference evidence="2" key="1">
    <citation type="submission" date="2018-04" db="EMBL/GenBank/DDBJ databases">
        <title>WGS assembly of Panicum hallii.</title>
        <authorList>
            <person name="Lovell J."/>
            <person name="Jenkins J."/>
            <person name="Lowry D."/>
            <person name="Mamidi S."/>
            <person name="Sreedasyam A."/>
            <person name="Weng X."/>
            <person name="Barry K."/>
            <person name="Bonette J."/>
            <person name="Campitelli B."/>
            <person name="Daum C."/>
            <person name="Gordon S."/>
            <person name="Gould B."/>
            <person name="Lipzen A."/>
            <person name="Macqueen A."/>
            <person name="Palacio-Mejia J."/>
            <person name="Plott C."/>
            <person name="Shakirov E."/>
            <person name="Shu S."/>
            <person name="Yoshinaga Y."/>
            <person name="Zane M."/>
            <person name="Rokhsar D."/>
            <person name="Grimwood J."/>
            <person name="Schmutz J."/>
            <person name="Juenger T."/>
        </authorList>
    </citation>
    <scope>NUCLEOTIDE SEQUENCE [LARGE SCALE GENOMIC DNA]</scope>
    <source>
        <strain evidence="2">FIL2</strain>
    </source>
</reference>
<dbReference type="Gramene" id="PVH37182">
    <property type="protein sequence ID" value="PVH37182"/>
    <property type="gene ID" value="PAHAL_6G263900"/>
</dbReference>
<feature type="compositionally biased region" description="Polar residues" evidence="1">
    <location>
        <begin position="51"/>
        <end position="60"/>
    </location>
</feature>
<feature type="region of interest" description="Disordered" evidence="1">
    <location>
        <begin position="1"/>
        <end position="85"/>
    </location>
</feature>
<dbReference type="EMBL" id="CM008051">
    <property type="protein sequence ID" value="PVH37182.1"/>
    <property type="molecule type" value="Genomic_DNA"/>
</dbReference>